<feature type="transmembrane region" description="Helical" evidence="8">
    <location>
        <begin position="62"/>
        <end position="82"/>
    </location>
</feature>
<comment type="subcellular location">
    <subcellularLocation>
        <location evidence="1">Cell membrane</location>
        <topology evidence="1">Multi-pass membrane protein</topology>
    </subcellularLocation>
</comment>
<accession>A0A212J1S0</accession>
<keyword evidence="2" id="KW-0813">Transport</keyword>
<evidence type="ECO:0000256" key="2">
    <source>
        <dbReference type="ARBA" id="ARBA00022448"/>
    </source>
</evidence>
<feature type="transmembrane region" description="Helical" evidence="8">
    <location>
        <begin position="6"/>
        <end position="25"/>
    </location>
</feature>
<reference evidence="10" key="1">
    <citation type="submission" date="2016-04" db="EMBL/GenBank/DDBJ databases">
        <authorList>
            <person name="Evans L.H."/>
            <person name="Alamgir A."/>
            <person name="Owens N."/>
            <person name="Weber N.D."/>
            <person name="Virtaneva K."/>
            <person name="Barbian K."/>
            <person name="Babar A."/>
            <person name="Rosenke K."/>
        </authorList>
    </citation>
    <scope>NUCLEOTIDE SEQUENCE</scope>
    <source>
        <strain evidence="10">86</strain>
    </source>
</reference>
<evidence type="ECO:0000256" key="4">
    <source>
        <dbReference type="ARBA" id="ARBA00022692"/>
    </source>
</evidence>
<dbReference type="GO" id="GO:0015297">
    <property type="term" value="F:antiporter activity"/>
    <property type="evidence" value="ECO:0007669"/>
    <property type="project" value="UniProtKB-KW"/>
</dbReference>
<feature type="transmembrane region" description="Helical" evidence="8">
    <location>
        <begin position="199"/>
        <end position="222"/>
    </location>
</feature>
<evidence type="ECO:0000256" key="1">
    <source>
        <dbReference type="ARBA" id="ARBA00004651"/>
    </source>
</evidence>
<feature type="transmembrane region" description="Helical" evidence="8">
    <location>
        <begin position="317"/>
        <end position="338"/>
    </location>
</feature>
<feature type="domain" description="Cation/H+ exchanger transmembrane" evidence="9">
    <location>
        <begin position="21"/>
        <end position="403"/>
    </location>
</feature>
<dbReference type="Pfam" id="PF00999">
    <property type="entry name" value="Na_H_Exchanger"/>
    <property type="match status" value="1"/>
</dbReference>
<evidence type="ECO:0000313" key="10">
    <source>
        <dbReference type="EMBL" id="SBV93370.1"/>
    </source>
</evidence>
<keyword evidence="3" id="KW-0050">Antiport</keyword>
<dbReference type="InterPro" id="IPR006153">
    <property type="entry name" value="Cation/H_exchanger_TM"/>
</dbReference>
<keyword evidence="5 8" id="KW-1133">Transmembrane helix</keyword>
<feature type="transmembrane region" description="Helical" evidence="8">
    <location>
        <begin position="94"/>
        <end position="113"/>
    </location>
</feature>
<dbReference type="GO" id="GO:1902600">
    <property type="term" value="P:proton transmembrane transport"/>
    <property type="evidence" value="ECO:0007669"/>
    <property type="project" value="InterPro"/>
</dbReference>
<name>A0A212J1S0_9PROT</name>
<feature type="transmembrane region" description="Helical" evidence="8">
    <location>
        <begin position="350"/>
        <end position="373"/>
    </location>
</feature>
<protein>
    <submittedName>
        <fullName evidence="10">Sodium/hydrogen exchanger</fullName>
    </submittedName>
</protein>
<keyword evidence="6" id="KW-0406">Ion transport</keyword>
<gene>
    <name evidence="10" type="ORF">KL86APRO_10374</name>
</gene>
<dbReference type="PANTHER" id="PTHR32507:SF8">
    <property type="entry name" value="CNH1P"/>
    <property type="match status" value="1"/>
</dbReference>
<organism evidence="10">
    <name type="scientific">uncultured Alphaproteobacteria bacterium</name>
    <dbReference type="NCBI Taxonomy" id="91750"/>
    <lineage>
        <taxon>Bacteria</taxon>
        <taxon>Pseudomonadati</taxon>
        <taxon>Pseudomonadota</taxon>
        <taxon>Alphaproteobacteria</taxon>
        <taxon>environmental samples</taxon>
    </lineage>
</organism>
<dbReference type="AlphaFoldDB" id="A0A212J1S0"/>
<evidence type="ECO:0000256" key="6">
    <source>
        <dbReference type="ARBA" id="ARBA00023065"/>
    </source>
</evidence>
<evidence type="ECO:0000256" key="8">
    <source>
        <dbReference type="SAM" id="Phobius"/>
    </source>
</evidence>
<proteinExistence type="predicted"/>
<feature type="transmembrane region" description="Helical" evidence="8">
    <location>
        <begin position="163"/>
        <end position="184"/>
    </location>
</feature>
<feature type="transmembrane region" description="Helical" evidence="8">
    <location>
        <begin position="32"/>
        <end position="50"/>
    </location>
</feature>
<dbReference type="GO" id="GO:0005886">
    <property type="term" value="C:plasma membrane"/>
    <property type="evidence" value="ECO:0007669"/>
    <property type="project" value="UniProtKB-SubCell"/>
</dbReference>
<dbReference type="EMBL" id="FLUO01000001">
    <property type="protein sequence ID" value="SBV93370.1"/>
    <property type="molecule type" value="Genomic_DNA"/>
</dbReference>
<keyword evidence="4 8" id="KW-0812">Transmembrane</keyword>
<dbReference type="PANTHER" id="PTHR32507">
    <property type="entry name" value="NA(+)/H(+) ANTIPORTER 1"/>
    <property type="match status" value="1"/>
</dbReference>
<evidence type="ECO:0000256" key="5">
    <source>
        <dbReference type="ARBA" id="ARBA00022989"/>
    </source>
</evidence>
<evidence type="ECO:0000259" key="9">
    <source>
        <dbReference type="Pfam" id="PF00999"/>
    </source>
</evidence>
<feature type="transmembrane region" description="Helical" evidence="8">
    <location>
        <begin position="291"/>
        <end position="311"/>
    </location>
</feature>
<evidence type="ECO:0000256" key="7">
    <source>
        <dbReference type="ARBA" id="ARBA00023136"/>
    </source>
</evidence>
<evidence type="ECO:0000256" key="3">
    <source>
        <dbReference type="ARBA" id="ARBA00022449"/>
    </source>
</evidence>
<keyword evidence="7 8" id="KW-0472">Membrane</keyword>
<feature type="transmembrane region" description="Helical" evidence="8">
    <location>
        <begin position="256"/>
        <end position="271"/>
    </location>
</feature>
<sequence length="420" mass="44438">MTPYIFGLIAFGALVLLTAWMPVLLREAPLSLPIVCVGIGAAAFALPHDWGGLLRPDDHLTLVEHVTELLVIISLMGAGLKLDRPLGWRAWRLTWRLLGVAMPLGILAFAVLAEALLDVGWAAALLLAAALAPTDPVLASDVQVGPPNSGEERESRFALTSEAGLNDALAFPFVYAALGLAAAAEAGEPWFARWLLVELIWKLAAGLAVGLAVGRALAWLLFRIPARAKLSRSGDGFVALGITLIVYGLAELAHGYGFLAVFVAALAVRAAERSHDYHSRLHDFAEQLERLFMMALLVGFGGALTGGGLLVGLTWGGVAFAAAAVFVVRPLTAWLGLAGTRLPADERAVIAFYGIRGVGSVYYLAFGLGYGLFPAPGELWATLGFTVLLSVLLHGVTVTPAMRALDRRREPKRGNGGFAP</sequence>
<feature type="transmembrane region" description="Helical" evidence="8">
    <location>
        <begin position="379"/>
        <end position="402"/>
    </location>
</feature>